<sequence>MRSVRTPYQERASPASSTPPPPPASTTPKDPPSHQTTSPLGSASASSPPPPTTPRNRHFGLPEAPVFYPTPEEFANPLQYIEKIRPLAEHAGLCKIIPPAQWAPTFALDTEVFRFHTRKQQLNSLEGKTRANLNYLEQLYKFHAQQGNPGMKVPQLAKKPIDLYSLKKEVDQRGGYLKVTAAKKWAEIGRVLNYHRASCTSLSNSLKKAYTNIVLPYELYLAKGVEETAEKDEDDDADEGADAQSDSCQICHSSEKGEQMLLCDGCDHGFHLYCLDPPLSKVPRTDWYCLQCILQAGGDFGFEDGGEYSLHAFQKKCNTFKKNWFASYFDSPAGAAVGDTTDELVEGKVPEQVVEAEFWRLVESPYEAVEVEYGADLHSMQHGSAFPTKERNPLDPYSLDPWNLNVIPILPQSLFSFIKSDISGMMNPWLYVGMCFSTFCWHNEDHYTYSINYMHWGDTKTWYGIPGAAADQFERAIQRAVPELFEQQPDLLFQLVTMLSPGTLRQSGVDVYALDQRPGQFVVTFPKSYHAGFNHGFNFAEAVNFATPDWVPFGLDSVRRYQEYQRLPVFSHDELLWTIASYTQSTEVAEWLHHHMTQLRDRELLDRAAVRQRGLVSSTVARSGKDEERPPALPAPDEENQCCHCKAFSYLSAVTCNCTTRISCLQHWEQLCDCPPSARHVELRYSDHQLCELTDKIVSLATVSKKWVRRFRQLMLS</sequence>
<evidence type="ECO:0000256" key="2">
    <source>
        <dbReference type="ARBA" id="ARBA00004123"/>
    </source>
</evidence>
<dbReference type="Gene3D" id="1.10.150.60">
    <property type="entry name" value="ARID DNA-binding domain"/>
    <property type="match status" value="1"/>
</dbReference>
<dbReference type="PANTHER" id="PTHR10694:SF33">
    <property type="entry name" value="LYSINE-SPECIFIC DEMETHYLASE 5"/>
    <property type="match status" value="1"/>
</dbReference>
<evidence type="ECO:0000256" key="8">
    <source>
        <dbReference type="ARBA" id="ARBA00023002"/>
    </source>
</evidence>
<dbReference type="InterPro" id="IPR013083">
    <property type="entry name" value="Znf_RING/FYVE/PHD"/>
</dbReference>
<dbReference type="SMART" id="SM00545">
    <property type="entry name" value="JmjN"/>
    <property type="match status" value="1"/>
</dbReference>
<dbReference type="Pfam" id="PF01388">
    <property type="entry name" value="ARID"/>
    <property type="match status" value="1"/>
</dbReference>
<comment type="cofactor">
    <cofactor evidence="1">
        <name>Fe(2+)</name>
        <dbReference type="ChEBI" id="CHEBI:29033"/>
    </cofactor>
</comment>
<dbReference type="Gene3D" id="2.60.120.650">
    <property type="entry name" value="Cupin"/>
    <property type="match status" value="1"/>
</dbReference>
<protein>
    <recommendedName>
        <fullName evidence="4">[histone H3]-trimethyl-L-lysine(4) demethylase</fullName>
        <ecNumber evidence="4">1.14.11.67</ecNumber>
    </recommendedName>
</protein>
<dbReference type="GO" id="GO:0008270">
    <property type="term" value="F:zinc ion binding"/>
    <property type="evidence" value="ECO:0007669"/>
    <property type="project" value="UniProtKB-KW"/>
</dbReference>
<dbReference type="SUPFAM" id="SSF51197">
    <property type="entry name" value="Clavaminate synthase-like"/>
    <property type="match status" value="1"/>
</dbReference>
<keyword evidence="9" id="KW-0408">Iron</keyword>
<evidence type="ECO:0000259" key="17">
    <source>
        <dbReference type="PROSITE" id="PS51184"/>
    </source>
</evidence>
<dbReference type="SMART" id="SM01014">
    <property type="entry name" value="ARID"/>
    <property type="match status" value="1"/>
</dbReference>
<evidence type="ECO:0000256" key="4">
    <source>
        <dbReference type="ARBA" id="ARBA00012902"/>
    </source>
</evidence>
<dbReference type="SMART" id="SM00501">
    <property type="entry name" value="BRIGHT"/>
    <property type="match status" value="1"/>
</dbReference>
<dbReference type="InterPro" id="IPR003347">
    <property type="entry name" value="JmjC_dom"/>
</dbReference>
<keyword evidence="10" id="KW-0539">Nucleus</keyword>
<feature type="non-terminal residue" evidence="18">
    <location>
        <position position="717"/>
    </location>
</feature>
<proteinExistence type="inferred from homology"/>
<feature type="region of interest" description="Disordered" evidence="13">
    <location>
        <begin position="1"/>
        <end position="65"/>
    </location>
</feature>
<dbReference type="GO" id="GO:0006355">
    <property type="term" value="P:regulation of DNA-templated transcription"/>
    <property type="evidence" value="ECO:0007669"/>
    <property type="project" value="TreeGrafter"/>
</dbReference>
<evidence type="ECO:0000256" key="1">
    <source>
        <dbReference type="ARBA" id="ARBA00001954"/>
    </source>
</evidence>
<dbReference type="Pfam" id="PF02373">
    <property type="entry name" value="JmjC"/>
    <property type="match status" value="1"/>
</dbReference>
<dbReference type="Pfam" id="PF21323">
    <property type="entry name" value="KDM5_C-hel"/>
    <property type="match status" value="1"/>
</dbReference>
<evidence type="ECO:0000313" key="18">
    <source>
        <dbReference type="EMBL" id="RKP37400.1"/>
    </source>
</evidence>
<evidence type="ECO:0000256" key="12">
    <source>
        <dbReference type="PROSITE-ProRule" id="PRU00146"/>
    </source>
</evidence>
<dbReference type="InterPro" id="IPR019787">
    <property type="entry name" value="Znf_PHD-finger"/>
</dbReference>
<dbReference type="InterPro" id="IPR048615">
    <property type="entry name" value="KDM5_C-hel"/>
</dbReference>
<evidence type="ECO:0000256" key="7">
    <source>
        <dbReference type="ARBA" id="ARBA00022833"/>
    </source>
</evidence>
<dbReference type="CDD" id="cd16100">
    <property type="entry name" value="ARID"/>
    <property type="match status" value="1"/>
</dbReference>
<organism evidence="18 19">
    <name type="scientific">Dimargaris cristalligena</name>
    <dbReference type="NCBI Taxonomy" id="215637"/>
    <lineage>
        <taxon>Eukaryota</taxon>
        <taxon>Fungi</taxon>
        <taxon>Fungi incertae sedis</taxon>
        <taxon>Zoopagomycota</taxon>
        <taxon>Kickxellomycotina</taxon>
        <taxon>Dimargaritomycetes</taxon>
        <taxon>Dimargaritales</taxon>
        <taxon>Dimargaritaceae</taxon>
        <taxon>Dimargaris</taxon>
    </lineage>
</organism>
<name>A0A4P9ZXG1_9FUNG</name>
<dbReference type="Proteomes" id="UP000268162">
    <property type="component" value="Unassembled WGS sequence"/>
</dbReference>
<evidence type="ECO:0000256" key="3">
    <source>
        <dbReference type="ARBA" id="ARBA00006801"/>
    </source>
</evidence>
<dbReference type="STRING" id="215637.A0A4P9ZXG1"/>
<dbReference type="Pfam" id="PF02375">
    <property type="entry name" value="JmjN"/>
    <property type="match status" value="1"/>
</dbReference>
<dbReference type="GO" id="GO:0003677">
    <property type="term" value="F:DNA binding"/>
    <property type="evidence" value="ECO:0007669"/>
    <property type="project" value="InterPro"/>
</dbReference>
<evidence type="ECO:0000259" key="16">
    <source>
        <dbReference type="PROSITE" id="PS51183"/>
    </source>
</evidence>
<dbReference type="PROSITE" id="PS51011">
    <property type="entry name" value="ARID"/>
    <property type="match status" value="1"/>
</dbReference>
<feature type="domain" description="PHD-type" evidence="14">
    <location>
        <begin position="245"/>
        <end position="295"/>
    </location>
</feature>
<comment type="similarity">
    <text evidence="3">Belongs to the JARID1 histone demethylase family.</text>
</comment>
<feature type="compositionally biased region" description="Low complexity" evidence="13">
    <location>
        <begin position="36"/>
        <end position="46"/>
    </location>
</feature>
<dbReference type="SUPFAM" id="SSF57903">
    <property type="entry name" value="FYVE/PHD zinc finger"/>
    <property type="match status" value="1"/>
</dbReference>
<dbReference type="SUPFAM" id="SSF46774">
    <property type="entry name" value="ARID-like"/>
    <property type="match status" value="1"/>
</dbReference>
<dbReference type="Gene3D" id="3.30.40.10">
    <property type="entry name" value="Zinc/RING finger domain, C3HC4 (zinc finger)"/>
    <property type="match status" value="1"/>
</dbReference>
<evidence type="ECO:0000259" key="14">
    <source>
        <dbReference type="PROSITE" id="PS50016"/>
    </source>
</evidence>
<accession>A0A4P9ZXG1</accession>
<feature type="domain" description="JmjN" evidence="16">
    <location>
        <begin position="64"/>
        <end position="105"/>
    </location>
</feature>
<dbReference type="FunFam" id="1.10.150.60:FF:000016">
    <property type="entry name" value="Putative Lysine-specific demethylase 5B"/>
    <property type="match status" value="1"/>
</dbReference>
<evidence type="ECO:0000256" key="9">
    <source>
        <dbReference type="ARBA" id="ARBA00023004"/>
    </source>
</evidence>
<dbReference type="PROSITE" id="PS51183">
    <property type="entry name" value="JMJN"/>
    <property type="match status" value="1"/>
</dbReference>
<dbReference type="GO" id="GO:0034647">
    <property type="term" value="F:histone H3K4me/H3K4me2/H3K4me3 demethylase activity"/>
    <property type="evidence" value="ECO:0007669"/>
    <property type="project" value="UniProtKB-EC"/>
</dbReference>
<comment type="subcellular location">
    <subcellularLocation>
        <location evidence="2">Nucleus</location>
    </subcellularLocation>
</comment>
<dbReference type="PROSITE" id="PS01359">
    <property type="entry name" value="ZF_PHD_1"/>
    <property type="match status" value="1"/>
</dbReference>
<keyword evidence="6 12" id="KW-0863">Zinc-finger</keyword>
<evidence type="ECO:0000256" key="6">
    <source>
        <dbReference type="ARBA" id="ARBA00022771"/>
    </source>
</evidence>
<dbReference type="Pfam" id="PF00628">
    <property type="entry name" value="PHD"/>
    <property type="match status" value="1"/>
</dbReference>
<keyword evidence="5" id="KW-0479">Metal-binding</keyword>
<evidence type="ECO:0000313" key="19">
    <source>
        <dbReference type="Proteomes" id="UP000268162"/>
    </source>
</evidence>
<dbReference type="AlphaFoldDB" id="A0A4P9ZXG1"/>
<evidence type="ECO:0000256" key="5">
    <source>
        <dbReference type="ARBA" id="ARBA00022723"/>
    </source>
</evidence>
<dbReference type="GO" id="GO:0005634">
    <property type="term" value="C:nucleus"/>
    <property type="evidence" value="ECO:0007669"/>
    <property type="project" value="UniProtKB-SubCell"/>
</dbReference>
<evidence type="ECO:0000256" key="13">
    <source>
        <dbReference type="SAM" id="MobiDB-lite"/>
    </source>
</evidence>
<dbReference type="GO" id="GO:0000785">
    <property type="term" value="C:chromatin"/>
    <property type="evidence" value="ECO:0007669"/>
    <property type="project" value="TreeGrafter"/>
</dbReference>
<dbReference type="EC" id="1.14.11.67" evidence="4"/>
<dbReference type="InterPro" id="IPR019786">
    <property type="entry name" value="Zinc_finger_PHD-type_CS"/>
</dbReference>
<dbReference type="SMART" id="SM00249">
    <property type="entry name" value="PHD"/>
    <property type="match status" value="1"/>
</dbReference>
<feature type="domain" description="JmjC" evidence="17">
    <location>
        <begin position="396"/>
        <end position="562"/>
    </location>
</feature>
<feature type="domain" description="ARID" evidence="15">
    <location>
        <begin position="129"/>
        <end position="222"/>
    </location>
</feature>
<evidence type="ECO:0000256" key="11">
    <source>
        <dbReference type="ARBA" id="ARBA00048734"/>
    </source>
</evidence>
<gene>
    <name evidence="18" type="ORF">BJ085DRAFT_17351</name>
</gene>
<reference evidence="19" key="1">
    <citation type="journal article" date="2018" name="Nat. Microbiol.">
        <title>Leveraging single-cell genomics to expand the fungal tree of life.</title>
        <authorList>
            <person name="Ahrendt S.R."/>
            <person name="Quandt C.A."/>
            <person name="Ciobanu D."/>
            <person name="Clum A."/>
            <person name="Salamov A."/>
            <person name="Andreopoulos B."/>
            <person name="Cheng J.F."/>
            <person name="Woyke T."/>
            <person name="Pelin A."/>
            <person name="Henrissat B."/>
            <person name="Reynolds N.K."/>
            <person name="Benny G.L."/>
            <person name="Smith M.E."/>
            <person name="James T.Y."/>
            <person name="Grigoriev I.V."/>
        </authorList>
    </citation>
    <scope>NUCLEOTIDE SEQUENCE [LARGE SCALE GENOMIC DNA]</scope>
    <source>
        <strain evidence="19">RSA 468</strain>
    </source>
</reference>
<dbReference type="PROSITE" id="PS51184">
    <property type="entry name" value="JMJC"/>
    <property type="match status" value="1"/>
</dbReference>
<evidence type="ECO:0000259" key="15">
    <source>
        <dbReference type="PROSITE" id="PS51011"/>
    </source>
</evidence>
<dbReference type="EMBL" id="ML002500">
    <property type="protein sequence ID" value="RKP37400.1"/>
    <property type="molecule type" value="Genomic_DNA"/>
</dbReference>
<dbReference type="InterPro" id="IPR001965">
    <property type="entry name" value="Znf_PHD"/>
</dbReference>
<dbReference type="InterPro" id="IPR011011">
    <property type="entry name" value="Znf_FYVE_PHD"/>
</dbReference>
<dbReference type="PANTHER" id="PTHR10694">
    <property type="entry name" value="LYSINE-SPECIFIC DEMETHYLASE"/>
    <property type="match status" value="1"/>
</dbReference>
<dbReference type="Pfam" id="PF02928">
    <property type="entry name" value="zf-C5HC2"/>
    <property type="match status" value="1"/>
</dbReference>
<dbReference type="InterPro" id="IPR036431">
    <property type="entry name" value="ARID_dom_sf"/>
</dbReference>
<dbReference type="InterPro" id="IPR004198">
    <property type="entry name" value="Znf_C5HC2"/>
</dbReference>
<keyword evidence="7" id="KW-0862">Zinc</keyword>
<keyword evidence="8" id="KW-0560">Oxidoreductase</keyword>
<evidence type="ECO:0000256" key="10">
    <source>
        <dbReference type="ARBA" id="ARBA00023242"/>
    </source>
</evidence>
<dbReference type="InterPro" id="IPR003349">
    <property type="entry name" value="JmjN"/>
</dbReference>
<dbReference type="SMART" id="SM00558">
    <property type="entry name" value="JmjC"/>
    <property type="match status" value="1"/>
</dbReference>
<comment type="catalytic activity">
    <reaction evidence="11">
        <text>N(6),N(6),N(6)-trimethyl-L-lysyl(4)-[histone H3] + 3 2-oxoglutarate + 3 O2 = L-lysyl(4)-[histone H3] + 3 formaldehyde + 3 succinate + 3 CO2</text>
        <dbReference type="Rhea" id="RHEA:60208"/>
        <dbReference type="Rhea" id="RHEA-COMP:15537"/>
        <dbReference type="Rhea" id="RHEA-COMP:15547"/>
        <dbReference type="ChEBI" id="CHEBI:15379"/>
        <dbReference type="ChEBI" id="CHEBI:16526"/>
        <dbReference type="ChEBI" id="CHEBI:16810"/>
        <dbReference type="ChEBI" id="CHEBI:16842"/>
        <dbReference type="ChEBI" id="CHEBI:29969"/>
        <dbReference type="ChEBI" id="CHEBI:30031"/>
        <dbReference type="ChEBI" id="CHEBI:61961"/>
        <dbReference type="EC" id="1.14.11.67"/>
    </reaction>
</comment>
<dbReference type="InterPro" id="IPR001606">
    <property type="entry name" value="ARID_dom"/>
</dbReference>
<keyword evidence="19" id="KW-1185">Reference proteome</keyword>
<dbReference type="PROSITE" id="PS50016">
    <property type="entry name" value="ZF_PHD_2"/>
    <property type="match status" value="1"/>
</dbReference>